<feature type="region of interest" description="Disordered" evidence="1">
    <location>
        <begin position="46"/>
        <end position="74"/>
    </location>
</feature>
<reference evidence="2 3" key="1">
    <citation type="submission" date="2015-07" db="EMBL/GenBank/DDBJ databases">
        <title>The genome of Dufourea novaeangliae.</title>
        <authorList>
            <person name="Pan H."/>
            <person name="Kapheim K."/>
        </authorList>
    </citation>
    <scope>NUCLEOTIDE SEQUENCE [LARGE SCALE GENOMIC DNA]</scope>
    <source>
        <strain evidence="2">0120121106</strain>
        <tissue evidence="2">Whole body</tissue>
    </source>
</reference>
<sequence>MANAISLKQPYIAGLDKPQAFMECLFYLLRYRAGVKEECEEEQQRYTSRQKFPLGQPVPTSTLAQEETERRKRREVGIRTAELVIWTFVVCASPSHSDFEKRAEFGDFTSLSVSVTSQTPRDGETYFEVVVVGALEYFLVHFLSS</sequence>
<dbReference type="EMBL" id="KQ434870">
    <property type="protein sequence ID" value="KZC09577.1"/>
    <property type="molecule type" value="Genomic_DNA"/>
</dbReference>
<evidence type="ECO:0000313" key="3">
    <source>
        <dbReference type="Proteomes" id="UP000076502"/>
    </source>
</evidence>
<evidence type="ECO:0000256" key="1">
    <source>
        <dbReference type="SAM" id="MobiDB-lite"/>
    </source>
</evidence>
<evidence type="ECO:0000313" key="2">
    <source>
        <dbReference type="EMBL" id="KZC09577.1"/>
    </source>
</evidence>
<accession>A0A154PCR6</accession>
<name>A0A154PCR6_DUFNO</name>
<dbReference type="Proteomes" id="UP000076502">
    <property type="component" value="Unassembled WGS sequence"/>
</dbReference>
<protein>
    <submittedName>
        <fullName evidence="2">Uncharacterized protein</fullName>
    </submittedName>
</protein>
<proteinExistence type="predicted"/>
<keyword evidence="3" id="KW-1185">Reference proteome</keyword>
<gene>
    <name evidence="2" type="ORF">WN55_00249</name>
</gene>
<organism evidence="2 3">
    <name type="scientific">Dufourea novaeangliae</name>
    <name type="common">Sweat bee</name>
    <dbReference type="NCBI Taxonomy" id="178035"/>
    <lineage>
        <taxon>Eukaryota</taxon>
        <taxon>Metazoa</taxon>
        <taxon>Ecdysozoa</taxon>
        <taxon>Arthropoda</taxon>
        <taxon>Hexapoda</taxon>
        <taxon>Insecta</taxon>
        <taxon>Pterygota</taxon>
        <taxon>Neoptera</taxon>
        <taxon>Endopterygota</taxon>
        <taxon>Hymenoptera</taxon>
        <taxon>Apocrita</taxon>
        <taxon>Aculeata</taxon>
        <taxon>Apoidea</taxon>
        <taxon>Anthophila</taxon>
        <taxon>Halictidae</taxon>
        <taxon>Rophitinae</taxon>
        <taxon>Dufourea</taxon>
    </lineage>
</organism>
<dbReference type="AlphaFoldDB" id="A0A154PCR6"/>